<evidence type="ECO:0000313" key="1">
    <source>
        <dbReference type="EMBL" id="PAK77558.1"/>
    </source>
</evidence>
<name>A0A269XW88_9PROT</name>
<feature type="non-terminal residue" evidence="1">
    <location>
        <position position="1"/>
    </location>
</feature>
<keyword evidence="2" id="KW-1185">Reference proteome</keyword>
<gene>
    <name evidence="1" type="ORF">B8X00_10200</name>
</gene>
<organism evidence="1 2">
    <name type="scientific">Acetobacter fabarum</name>
    <dbReference type="NCBI Taxonomy" id="483199"/>
    <lineage>
        <taxon>Bacteria</taxon>
        <taxon>Pseudomonadati</taxon>
        <taxon>Pseudomonadota</taxon>
        <taxon>Alphaproteobacteria</taxon>
        <taxon>Acetobacterales</taxon>
        <taxon>Acetobacteraceae</taxon>
        <taxon>Acetobacter</taxon>
    </lineage>
</organism>
<dbReference type="EMBL" id="NCXK01000016">
    <property type="protein sequence ID" value="PAK77558.1"/>
    <property type="molecule type" value="Genomic_DNA"/>
</dbReference>
<dbReference type="Proteomes" id="UP000216151">
    <property type="component" value="Unassembled WGS sequence"/>
</dbReference>
<dbReference type="AlphaFoldDB" id="A0A269XW88"/>
<comment type="caution">
    <text evidence="1">The sequence shown here is derived from an EMBL/GenBank/DDBJ whole genome shotgun (WGS) entry which is preliminary data.</text>
</comment>
<accession>A0A269XW88</accession>
<evidence type="ECO:0000313" key="2">
    <source>
        <dbReference type="Proteomes" id="UP000216151"/>
    </source>
</evidence>
<proteinExistence type="predicted"/>
<reference evidence="1 2" key="1">
    <citation type="submission" date="2017-04" db="EMBL/GenBank/DDBJ databases">
        <title>Kefir bacterial isolates.</title>
        <authorList>
            <person name="Kim Y."/>
            <person name="Blasche S."/>
            <person name="Patil K.R."/>
        </authorList>
    </citation>
    <scope>NUCLEOTIDE SEQUENCE [LARGE SCALE GENOMIC DNA]</scope>
    <source>
        <strain evidence="1 2">KR</strain>
    </source>
</reference>
<protein>
    <submittedName>
        <fullName evidence="1">Uncharacterized protein</fullName>
    </submittedName>
</protein>
<sequence length="62" mass="6741">SVESRPGQPAKTFCQQNLNLGLFTAGTMLAELVIAIEVSRLHLLPNNACAQKHCIVLYAFKA</sequence>